<dbReference type="PROSITE" id="PS51278">
    <property type="entry name" value="GATASE_TYPE_2"/>
    <property type="match status" value="1"/>
</dbReference>
<dbReference type="AlphaFoldDB" id="T1FRK8"/>
<dbReference type="EnsemblMetazoa" id="HelroT189999">
    <property type="protein sequence ID" value="HelroP189999"/>
    <property type="gene ID" value="HelroG189999"/>
</dbReference>
<dbReference type="Gene3D" id="3.40.50.620">
    <property type="entry name" value="HUPs"/>
    <property type="match status" value="1"/>
</dbReference>
<dbReference type="InterPro" id="IPR014729">
    <property type="entry name" value="Rossmann-like_a/b/a_fold"/>
</dbReference>
<name>T1FRK8_HELRO</name>
<dbReference type="InterPro" id="IPR017932">
    <property type="entry name" value="GATase_2_dom"/>
</dbReference>
<feature type="compositionally biased region" description="Basic residues" evidence="4">
    <location>
        <begin position="286"/>
        <end position="309"/>
    </location>
</feature>
<reference evidence="8" key="1">
    <citation type="submission" date="2012-12" db="EMBL/GenBank/DDBJ databases">
        <authorList>
            <person name="Hellsten U."/>
            <person name="Grimwood J."/>
            <person name="Chapman J.A."/>
            <person name="Shapiro H."/>
            <person name="Aerts A."/>
            <person name="Otillar R.P."/>
            <person name="Terry A.Y."/>
            <person name="Boore J.L."/>
            <person name="Simakov O."/>
            <person name="Marletaz F."/>
            <person name="Cho S.-J."/>
            <person name="Edsinger-Gonzales E."/>
            <person name="Havlak P."/>
            <person name="Kuo D.-H."/>
            <person name="Larsson T."/>
            <person name="Lv J."/>
            <person name="Arendt D."/>
            <person name="Savage R."/>
            <person name="Osoegawa K."/>
            <person name="de Jong P."/>
            <person name="Lindberg D.R."/>
            <person name="Seaver E.C."/>
            <person name="Weisblat D.A."/>
            <person name="Putnam N.H."/>
            <person name="Grigoriev I.V."/>
            <person name="Rokhsar D.S."/>
        </authorList>
    </citation>
    <scope>NUCLEOTIDE SEQUENCE</scope>
</reference>
<evidence type="ECO:0000313" key="7">
    <source>
        <dbReference type="EnsemblMetazoa" id="HelroP189999"/>
    </source>
</evidence>
<evidence type="ECO:0000256" key="2">
    <source>
        <dbReference type="ARBA" id="ARBA00022888"/>
    </source>
</evidence>
<dbReference type="OrthoDB" id="10252281at2759"/>
<evidence type="ECO:0000256" key="1">
    <source>
        <dbReference type="ARBA" id="ARBA00022605"/>
    </source>
</evidence>
<evidence type="ECO:0000256" key="3">
    <source>
        <dbReference type="ARBA" id="ARBA00022962"/>
    </source>
</evidence>
<reference evidence="6 8" key="2">
    <citation type="journal article" date="2013" name="Nature">
        <title>Insights into bilaterian evolution from three spiralian genomes.</title>
        <authorList>
            <person name="Simakov O."/>
            <person name="Marletaz F."/>
            <person name="Cho S.J."/>
            <person name="Edsinger-Gonzales E."/>
            <person name="Havlak P."/>
            <person name="Hellsten U."/>
            <person name="Kuo D.H."/>
            <person name="Larsson T."/>
            <person name="Lv J."/>
            <person name="Arendt D."/>
            <person name="Savage R."/>
            <person name="Osoegawa K."/>
            <person name="de Jong P."/>
            <person name="Grimwood J."/>
            <person name="Chapman J.A."/>
            <person name="Shapiro H."/>
            <person name="Aerts A."/>
            <person name="Otillar R.P."/>
            <person name="Terry A.Y."/>
            <person name="Boore J.L."/>
            <person name="Grigoriev I.V."/>
            <person name="Lindberg D.R."/>
            <person name="Seaver E.C."/>
            <person name="Weisblat D.A."/>
            <person name="Putnam N.H."/>
            <person name="Rokhsar D.S."/>
        </authorList>
    </citation>
    <scope>NUCLEOTIDE SEQUENCE</scope>
</reference>
<feature type="region of interest" description="Disordered" evidence="4">
    <location>
        <begin position="281"/>
        <end position="309"/>
    </location>
</feature>
<dbReference type="PANTHER" id="PTHR45937:SF1">
    <property type="entry name" value="ASPARAGINE SYNTHETASE DOMAIN-CONTAINING PROTEIN 1"/>
    <property type="match status" value="1"/>
</dbReference>
<dbReference type="Gene3D" id="3.60.20.10">
    <property type="entry name" value="Glutamine Phosphoribosylpyrophosphate, subunit 1, domain 1"/>
    <property type="match status" value="1"/>
</dbReference>
<dbReference type="eggNOG" id="KOG0573">
    <property type="taxonomic scope" value="Eukaryota"/>
</dbReference>
<dbReference type="GO" id="GO:0004066">
    <property type="term" value="F:asparagine synthase (glutamine-hydrolyzing) activity"/>
    <property type="evidence" value="ECO:0007669"/>
    <property type="project" value="InterPro"/>
</dbReference>
<dbReference type="Pfam" id="PF13537">
    <property type="entry name" value="GATase_7"/>
    <property type="match status" value="1"/>
</dbReference>
<dbReference type="OMA" id="CDVQGHY"/>
<organism evidence="7 8">
    <name type="scientific">Helobdella robusta</name>
    <name type="common">Californian leech</name>
    <dbReference type="NCBI Taxonomy" id="6412"/>
    <lineage>
        <taxon>Eukaryota</taxon>
        <taxon>Metazoa</taxon>
        <taxon>Spiralia</taxon>
        <taxon>Lophotrochozoa</taxon>
        <taxon>Annelida</taxon>
        <taxon>Clitellata</taxon>
        <taxon>Hirudinea</taxon>
        <taxon>Rhynchobdellida</taxon>
        <taxon>Glossiphoniidae</taxon>
        <taxon>Helobdella</taxon>
    </lineage>
</organism>
<protein>
    <recommendedName>
        <fullName evidence="5">Glutamine amidotransferase type-2 domain-containing protein</fullName>
    </recommendedName>
</protein>
<feature type="domain" description="Glutamine amidotransferase type-2" evidence="5">
    <location>
        <begin position="2"/>
        <end position="235"/>
    </location>
</feature>
<keyword evidence="1" id="KW-0028">Amino-acid biosynthesis</keyword>
<keyword evidence="2" id="KW-0061">Asparagine biosynthesis</keyword>
<dbReference type="EMBL" id="AMQM01002459">
    <property type="status" value="NOT_ANNOTATED_CDS"/>
    <property type="molecule type" value="Genomic_DNA"/>
</dbReference>
<dbReference type="CTD" id="20211455"/>
<keyword evidence="3" id="KW-0315">Glutamine amidotransferase</keyword>
<dbReference type="HOGENOM" id="CLU_012368_3_1_1"/>
<dbReference type="STRING" id="6412.T1FRK8"/>
<dbReference type="RefSeq" id="XP_009010049.1">
    <property type="nucleotide sequence ID" value="XM_009011801.1"/>
</dbReference>
<sequence length="661" mass="74419">MCGIFVLIENKSKVCDCHPSTTIKDQILSRLNRRGPDVIAEKFIELSDEYQATFIGSTLHLRGTEIQEQPLSNEDGDLLLWNGEIFGGIQVSETENDGNILMKKLTDCKSECETLNLFASIKGPYAFVYWQAKNKKLWIARDILGRRSLLINTTADNNYHNNGCVNIKDPSPSSSSSSCKIHLFPWLWKPQINENHNDGTDTEMILTTTTTTYNSGFHDKYFNYTPESKNCFSNNFPCHLSNYGLFCHLSKFKHFGKLSGEGILKNDDGNSKYVHAVLSNTNQRQHQQKQHRQKQHQRTQQKQQQNHHNHCNDFSSFVTDERVKAMRDFLKLLGSSVEKRTSAESVCSCCNFCMQKMLENKCCSNSLINNLKNSMTFSAPTSSSFPTSVASSSSLMTSSSSPLVICHHSKVAILFSGGLDSLVLALLANRYIQRSDPIDLLNVSFFNHSKEKSIKHLIHPLDTVLDDSIGCALWFAARGQGRLKLGQANVVCQGQGHVSNGNQLEDGNYVSPARVVLSGLGADELLAGYSRHRMKFGPDENWELLGDELEREITNLWNRNLGRDDRIISDHCREARFPYLDEDLVDFILSLDMHLKFDLRAPRGVGDKLLLRMAAQDLNLHKGSLLQKRAIQFGSRIAKLEGRKEKASEVCARLVSDAEIS</sequence>
<dbReference type="InterPro" id="IPR029055">
    <property type="entry name" value="Ntn_hydrolases_N"/>
</dbReference>
<evidence type="ECO:0000259" key="5">
    <source>
        <dbReference type="PROSITE" id="PS51278"/>
    </source>
</evidence>
<dbReference type="CDD" id="cd01991">
    <property type="entry name" value="Asn_synthase_B_C"/>
    <property type="match status" value="1"/>
</dbReference>
<dbReference type="KEGG" id="hro:HELRODRAFT_189999"/>
<evidence type="ECO:0000313" key="6">
    <source>
        <dbReference type="EMBL" id="ESO11561.1"/>
    </source>
</evidence>
<keyword evidence="8" id="KW-1185">Reference proteome</keyword>
<dbReference type="GeneID" id="20211455"/>
<dbReference type="EMBL" id="KB095812">
    <property type="protein sequence ID" value="ESO11561.1"/>
    <property type="molecule type" value="Genomic_DNA"/>
</dbReference>
<dbReference type="GO" id="GO:0006529">
    <property type="term" value="P:asparagine biosynthetic process"/>
    <property type="evidence" value="ECO:0007669"/>
    <property type="project" value="UniProtKB-KW"/>
</dbReference>
<reference evidence="7" key="3">
    <citation type="submission" date="2015-06" db="UniProtKB">
        <authorList>
            <consortium name="EnsemblMetazoa"/>
        </authorList>
    </citation>
    <scope>IDENTIFICATION</scope>
</reference>
<dbReference type="FunCoup" id="T1FRK8">
    <property type="interactions" value="1212"/>
</dbReference>
<dbReference type="SUPFAM" id="SSF56235">
    <property type="entry name" value="N-terminal nucleophile aminohydrolases (Ntn hydrolases)"/>
    <property type="match status" value="1"/>
</dbReference>
<dbReference type="PANTHER" id="PTHR45937">
    <property type="entry name" value="ASPARAGINE SYNTHETASE DOMAIN-CONTAINING PROTEIN 1"/>
    <property type="match status" value="1"/>
</dbReference>
<evidence type="ECO:0000313" key="8">
    <source>
        <dbReference type="Proteomes" id="UP000015101"/>
    </source>
</evidence>
<dbReference type="Proteomes" id="UP000015101">
    <property type="component" value="Unassembled WGS sequence"/>
</dbReference>
<accession>T1FRK8</accession>
<dbReference type="SUPFAM" id="SSF52402">
    <property type="entry name" value="Adenine nucleotide alpha hydrolases-like"/>
    <property type="match status" value="1"/>
</dbReference>
<proteinExistence type="predicted"/>
<dbReference type="Pfam" id="PF00733">
    <property type="entry name" value="Asn_synthase"/>
    <property type="match status" value="1"/>
</dbReference>
<dbReference type="InterPro" id="IPR001962">
    <property type="entry name" value="Asn_synthase"/>
</dbReference>
<dbReference type="InterPro" id="IPR051857">
    <property type="entry name" value="Asn_synthetase_domain"/>
</dbReference>
<gene>
    <name evidence="7" type="primary">20211455</name>
    <name evidence="6" type="ORF">HELRODRAFT_189999</name>
</gene>
<dbReference type="InParanoid" id="T1FRK8"/>
<evidence type="ECO:0000256" key="4">
    <source>
        <dbReference type="SAM" id="MobiDB-lite"/>
    </source>
</evidence>